<dbReference type="InterPro" id="IPR014756">
    <property type="entry name" value="Ig_E-set"/>
</dbReference>
<feature type="compositionally biased region" description="Low complexity" evidence="5">
    <location>
        <begin position="126"/>
        <end position="138"/>
    </location>
</feature>
<evidence type="ECO:0000256" key="6">
    <source>
        <dbReference type="SAM" id="Phobius"/>
    </source>
</evidence>
<reference evidence="10" key="1">
    <citation type="journal article" date="2019" name="Int. J. Syst. Evol. Microbiol.">
        <title>The Global Catalogue of Microorganisms (GCM) 10K type strain sequencing project: providing services to taxonomists for standard genome sequencing and annotation.</title>
        <authorList>
            <consortium name="The Broad Institute Genomics Platform"/>
            <consortium name="The Broad Institute Genome Sequencing Center for Infectious Disease"/>
            <person name="Wu L."/>
            <person name="Ma J."/>
        </authorList>
    </citation>
    <scope>NUCLEOTIDE SEQUENCE [LARGE SCALE GENOMIC DNA]</scope>
    <source>
        <strain evidence="10">KCTC 12848</strain>
    </source>
</reference>
<accession>A0ABV9YD87</accession>
<evidence type="ECO:0000256" key="4">
    <source>
        <dbReference type="ARBA" id="ARBA00023008"/>
    </source>
</evidence>
<dbReference type="PANTHER" id="PTHR34820">
    <property type="entry name" value="INNER MEMBRANE PROTEIN YEBZ"/>
    <property type="match status" value="1"/>
</dbReference>
<feature type="signal peptide" evidence="7">
    <location>
        <begin position="1"/>
        <end position="24"/>
    </location>
</feature>
<organism evidence="9 10">
    <name type="scientific">Saccharothrix xinjiangensis</name>
    <dbReference type="NCBI Taxonomy" id="204798"/>
    <lineage>
        <taxon>Bacteria</taxon>
        <taxon>Bacillati</taxon>
        <taxon>Actinomycetota</taxon>
        <taxon>Actinomycetes</taxon>
        <taxon>Pseudonocardiales</taxon>
        <taxon>Pseudonocardiaceae</taxon>
        <taxon>Saccharothrix</taxon>
    </lineage>
</organism>
<dbReference type="Proteomes" id="UP001595833">
    <property type="component" value="Unassembled WGS sequence"/>
</dbReference>
<protein>
    <submittedName>
        <fullName evidence="9">Copper resistance protein CopC</fullName>
    </submittedName>
</protein>
<dbReference type="RefSeq" id="WP_344035741.1">
    <property type="nucleotide sequence ID" value="NZ_BAAAKE010000003.1"/>
</dbReference>
<feature type="region of interest" description="Disordered" evidence="5">
    <location>
        <begin position="121"/>
        <end position="181"/>
    </location>
</feature>
<dbReference type="InterPro" id="IPR007348">
    <property type="entry name" value="CopC_dom"/>
</dbReference>
<comment type="subcellular location">
    <subcellularLocation>
        <location evidence="1">Cell envelope</location>
    </subcellularLocation>
</comment>
<dbReference type="InterPro" id="IPR032694">
    <property type="entry name" value="CopC/D"/>
</dbReference>
<sequence>MKRLALSALLAVSALLGVASPAFAHTELVSSDPADGAVLPQRPRQLTLTFSEPVPAESAGITVTGPDGAAWPLGEVTAQGNSLVVPLKASGSPAGPHALNWRVESLDGDFVSGTITFTLPAPPADQVPAATTATGAPDTPAPTAPAATATTPPVATTTGQAATSSPETSSSAPAVADTADTADEGGGVPTWVVVVIAIVVALAAAAAVVALRRRRRDAADDTGTAG</sequence>
<evidence type="ECO:0000256" key="7">
    <source>
        <dbReference type="SAM" id="SignalP"/>
    </source>
</evidence>
<dbReference type="Gene3D" id="2.60.40.1220">
    <property type="match status" value="1"/>
</dbReference>
<dbReference type="EMBL" id="JBHSJB010000042">
    <property type="protein sequence ID" value="MFC5059339.1"/>
    <property type="molecule type" value="Genomic_DNA"/>
</dbReference>
<dbReference type="InterPro" id="IPR014755">
    <property type="entry name" value="Cu-Rt/internalin_Ig-like"/>
</dbReference>
<dbReference type="Pfam" id="PF04234">
    <property type="entry name" value="CopC"/>
    <property type="match status" value="1"/>
</dbReference>
<evidence type="ECO:0000259" key="8">
    <source>
        <dbReference type="Pfam" id="PF04234"/>
    </source>
</evidence>
<evidence type="ECO:0000256" key="5">
    <source>
        <dbReference type="SAM" id="MobiDB-lite"/>
    </source>
</evidence>
<keyword evidence="10" id="KW-1185">Reference proteome</keyword>
<evidence type="ECO:0000313" key="10">
    <source>
        <dbReference type="Proteomes" id="UP001595833"/>
    </source>
</evidence>
<feature type="chain" id="PRO_5046242180" evidence="7">
    <location>
        <begin position="25"/>
        <end position="226"/>
    </location>
</feature>
<feature type="compositionally biased region" description="Low complexity" evidence="5">
    <location>
        <begin position="144"/>
        <end position="179"/>
    </location>
</feature>
<proteinExistence type="predicted"/>
<feature type="transmembrane region" description="Helical" evidence="6">
    <location>
        <begin position="191"/>
        <end position="211"/>
    </location>
</feature>
<evidence type="ECO:0000256" key="3">
    <source>
        <dbReference type="ARBA" id="ARBA00022729"/>
    </source>
</evidence>
<evidence type="ECO:0000313" key="9">
    <source>
        <dbReference type="EMBL" id="MFC5059339.1"/>
    </source>
</evidence>
<keyword evidence="3 7" id="KW-0732">Signal</keyword>
<keyword evidence="6" id="KW-0812">Transmembrane</keyword>
<keyword evidence="4" id="KW-0186">Copper</keyword>
<feature type="domain" description="CopC" evidence="8">
    <location>
        <begin position="25"/>
        <end position="119"/>
    </location>
</feature>
<dbReference type="SUPFAM" id="SSF81296">
    <property type="entry name" value="E set domains"/>
    <property type="match status" value="1"/>
</dbReference>
<evidence type="ECO:0000256" key="1">
    <source>
        <dbReference type="ARBA" id="ARBA00004196"/>
    </source>
</evidence>
<gene>
    <name evidence="9" type="ORF">ACFPFM_36975</name>
</gene>
<keyword evidence="2" id="KW-0479">Metal-binding</keyword>
<dbReference type="PANTHER" id="PTHR34820:SF4">
    <property type="entry name" value="INNER MEMBRANE PROTEIN YEBZ"/>
    <property type="match status" value="1"/>
</dbReference>
<keyword evidence="6" id="KW-1133">Transmembrane helix</keyword>
<comment type="caution">
    <text evidence="9">The sequence shown here is derived from an EMBL/GenBank/DDBJ whole genome shotgun (WGS) entry which is preliminary data.</text>
</comment>
<keyword evidence="6" id="KW-0472">Membrane</keyword>
<name>A0ABV9YD87_9PSEU</name>
<evidence type="ECO:0000256" key="2">
    <source>
        <dbReference type="ARBA" id="ARBA00022723"/>
    </source>
</evidence>